<sequence>MRKKDKRSTWMQGVHVAFENCRRGTRVYGHWAAGCCWEYLKDSCYLLFHRWFANEQRHVDCHPSNRRHVPEVGWSMRAWSGVLRAQGQSDQRGCWATRKRGHQGRVGEAANDFSEENKRISENTHEYCHGRTQHVKPKASSSMIRSALHLHSWFVNFILNFIRDLVDVHAISHTIMQEDAKSEGSTGGKRTP</sequence>
<organism evidence="1 2">
    <name type="scientific">Dendrothele bispora (strain CBS 962.96)</name>
    <dbReference type="NCBI Taxonomy" id="1314807"/>
    <lineage>
        <taxon>Eukaryota</taxon>
        <taxon>Fungi</taxon>
        <taxon>Dikarya</taxon>
        <taxon>Basidiomycota</taxon>
        <taxon>Agaricomycotina</taxon>
        <taxon>Agaricomycetes</taxon>
        <taxon>Agaricomycetidae</taxon>
        <taxon>Agaricales</taxon>
        <taxon>Agaricales incertae sedis</taxon>
        <taxon>Dendrothele</taxon>
    </lineage>
</organism>
<reference evidence="1 2" key="1">
    <citation type="journal article" date="2019" name="Nat. Ecol. Evol.">
        <title>Megaphylogeny resolves global patterns of mushroom evolution.</title>
        <authorList>
            <person name="Varga T."/>
            <person name="Krizsan K."/>
            <person name="Foldi C."/>
            <person name="Dima B."/>
            <person name="Sanchez-Garcia M."/>
            <person name="Sanchez-Ramirez S."/>
            <person name="Szollosi G.J."/>
            <person name="Szarkandi J.G."/>
            <person name="Papp V."/>
            <person name="Albert L."/>
            <person name="Andreopoulos W."/>
            <person name="Angelini C."/>
            <person name="Antonin V."/>
            <person name="Barry K.W."/>
            <person name="Bougher N.L."/>
            <person name="Buchanan P."/>
            <person name="Buyck B."/>
            <person name="Bense V."/>
            <person name="Catcheside P."/>
            <person name="Chovatia M."/>
            <person name="Cooper J."/>
            <person name="Damon W."/>
            <person name="Desjardin D."/>
            <person name="Finy P."/>
            <person name="Geml J."/>
            <person name="Haridas S."/>
            <person name="Hughes K."/>
            <person name="Justo A."/>
            <person name="Karasinski D."/>
            <person name="Kautmanova I."/>
            <person name="Kiss B."/>
            <person name="Kocsube S."/>
            <person name="Kotiranta H."/>
            <person name="LaButti K.M."/>
            <person name="Lechner B.E."/>
            <person name="Liimatainen K."/>
            <person name="Lipzen A."/>
            <person name="Lukacs Z."/>
            <person name="Mihaltcheva S."/>
            <person name="Morgado L.N."/>
            <person name="Niskanen T."/>
            <person name="Noordeloos M.E."/>
            <person name="Ohm R.A."/>
            <person name="Ortiz-Santana B."/>
            <person name="Ovrebo C."/>
            <person name="Racz N."/>
            <person name="Riley R."/>
            <person name="Savchenko A."/>
            <person name="Shiryaev A."/>
            <person name="Soop K."/>
            <person name="Spirin V."/>
            <person name="Szebenyi C."/>
            <person name="Tomsovsky M."/>
            <person name="Tulloss R.E."/>
            <person name="Uehling J."/>
            <person name="Grigoriev I.V."/>
            <person name="Vagvolgyi C."/>
            <person name="Papp T."/>
            <person name="Martin F.M."/>
            <person name="Miettinen O."/>
            <person name="Hibbett D.S."/>
            <person name="Nagy L.G."/>
        </authorList>
    </citation>
    <scope>NUCLEOTIDE SEQUENCE [LARGE SCALE GENOMIC DNA]</scope>
    <source>
        <strain evidence="1 2">CBS 962.96</strain>
    </source>
</reference>
<dbReference type="EMBL" id="ML179337">
    <property type="protein sequence ID" value="THU90335.1"/>
    <property type="molecule type" value="Genomic_DNA"/>
</dbReference>
<dbReference type="Proteomes" id="UP000297245">
    <property type="component" value="Unassembled WGS sequence"/>
</dbReference>
<keyword evidence="2" id="KW-1185">Reference proteome</keyword>
<proteinExistence type="predicted"/>
<evidence type="ECO:0000313" key="1">
    <source>
        <dbReference type="EMBL" id="THU90335.1"/>
    </source>
</evidence>
<accession>A0A4V4HEA2</accession>
<name>A0A4V4HEA2_DENBC</name>
<gene>
    <name evidence="1" type="ORF">K435DRAFT_864364</name>
</gene>
<protein>
    <submittedName>
        <fullName evidence="1">Uncharacterized protein</fullName>
    </submittedName>
</protein>
<dbReference type="AlphaFoldDB" id="A0A4V4HEA2"/>
<evidence type="ECO:0000313" key="2">
    <source>
        <dbReference type="Proteomes" id="UP000297245"/>
    </source>
</evidence>